<organism evidence="1 2">
    <name type="scientific">Chenggangzhangella methanolivorans</name>
    <dbReference type="NCBI Taxonomy" id="1437009"/>
    <lineage>
        <taxon>Bacteria</taxon>
        <taxon>Pseudomonadati</taxon>
        <taxon>Pseudomonadota</taxon>
        <taxon>Alphaproteobacteria</taxon>
        <taxon>Hyphomicrobiales</taxon>
        <taxon>Methylopilaceae</taxon>
        <taxon>Chenggangzhangella</taxon>
    </lineage>
</organism>
<dbReference type="AlphaFoldDB" id="A0A9E6UMY6"/>
<protein>
    <submittedName>
        <fullName evidence="1">Uncharacterized protein</fullName>
    </submittedName>
</protein>
<dbReference type="KEGG" id="cmet:K6K41_23585"/>
<name>A0A9E6UMY6_9HYPH</name>
<evidence type="ECO:0000313" key="1">
    <source>
        <dbReference type="EMBL" id="QZN99643.1"/>
    </source>
</evidence>
<reference evidence="1" key="1">
    <citation type="submission" date="2021-08" db="EMBL/GenBank/DDBJ databases">
        <authorList>
            <person name="Zhang H."/>
            <person name="Xu M."/>
            <person name="Yu Z."/>
            <person name="Yang L."/>
            <person name="Cai Y."/>
        </authorList>
    </citation>
    <scope>NUCLEOTIDE SEQUENCE</scope>
    <source>
        <strain evidence="1">CHL1</strain>
    </source>
</reference>
<evidence type="ECO:0000313" key="2">
    <source>
        <dbReference type="Proteomes" id="UP000825701"/>
    </source>
</evidence>
<dbReference type="RefSeq" id="WP_261402735.1">
    <property type="nucleotide sequence ID" value="NZ_CP081869.1"/>
</dbReference>
<accession>A0A9E6UMY6</accession>
<gene>
    <name evidence="1" type="ORF">K6K41_23585</name>
</gene>
<dbReference type="EMBL" id="CP081869">
    <property type="protein sequence ID" value="QZN99643.1"/>
    <property type="molecule type" value="Genomic_DNA"/>
</dbReference>
<sequence length="132" mass="14662">MTIQNAVAADIRPIAKILLAHPASARASVVLRDREVRDARAIEILVNGQIVDRVFEVDGDFFRATTDAQGWQWTARCSAKLRRRNLGQAQSRSLRSLSRMGIETRRTPLAAFGGADEIAWRLEQSFAADEVA</sequence>
<proteinExistence type="predicted"/>
<keyword evidence="2" id="KW-1185">Reference proteome</keyword>
<dbReference type="Proteomes" id="UP000825701">
    <property type="component" value="Chromosome"/>
</dbReference>